<accession>A0A501PH71</accession>
<protein>
    <submittedName>
        <fullName evidence="2">Homoprotocatechuate degradation operon regulator HpaR</fullName>
    </submittedName>
</protein>
<evidence type="ECO:0000313" key="2">
    <source>
        <dbReference type="EMBL" id="TPD59813.1"/>
    </source>
</evidence>
<dbReference type="GO" id="GO:0006950">
    <property type="term" value="P:response to stress"/>
    <property type="evidence" value="ECO:0007669"/>
    <property type="project" value="TreeGrafter"/>
</dbReference>
<dbReference type="GO" id="GO:0003677">
    <property type="term" value="F:DNA binding"/>
    <property type="evidence" value="ECO:0007669"/>
    <property type="project" value="InterPro"/>
</dbReference>
<evidence type="ECO:0000259" key="1">
    <source>
        <dbReference type="PROSITE" id="PS50995"/>
    </source>
</evidence>
<gene>
    <name evidence="2" type="primary">hpaR</name>
    <name evidence="2" type="ORF">FIV46_09995</name>
</gene>
<organism evidence="2 3">
    <name type="scientific">Emcibacter nanhaiensis</name>
    <dbReference type="NCBI Taxonomy" id="1505037"/>
    <lineage>
        <taxon>Bacteria</taxon>
        <taxon>Pseudomonadati</taxon>
        <taxon>Pseudomonadota</taxon>
        <taxon>Alphaproteobacteria</taxon>
        <taxon>Emcibacterales</taxon>
        <taxon>Emcibacteraceae</taxon>
        <taxon>Emcibacter</taxon>
    </lineage>
</organism>
<proteinExistence type="predicted"/>
<dbReference type="PROSITE" id="PS50995">
    <property type="entry name" value="HTH_MARR_2"/>
    <property type="match status" value="1"/>
</dbReference>
<dbReference type="Proteomes" id="UP000319148">
    <property type="component" value="Unassembled WGS sequence"/>
</dbReference>
<dbReference type="SUPFAM" id="SSF46785">
    <property type="entry name" value="Winged helix' DNA-binding domain"/>
    <property type="match status" value="1"/>
</dbReference>
<dbReference type="GO" id="GO:0003700">
    <property type="term" value="F:DNA-binding transcription factor activity"/>
    <property type="evidence" value="ECO:0007669"/>
    <property type="project" value="InterPro"/>
</dbReference>
<dbReference type="InterPro" id="IPR000835">
    <property type="entry name" value="HTH_MarR-typ"/>
</dbReference>
<dbReference type="InterPro" id="IPR012712">
    <property type="entry name" value="HpaR/FarR"/>
</dbReference>
<dbReference type="PANTHER" id="PTHR33164:SF13">
    <property type="entry name" value="4-HYDROXYPHENYLACETATE CATABOLISM PROTEIN"/>
    <property type="match status" value="1"/>
</dbReference>
<dbReference type="OrthoDB" id="8588347at2"/>
<dbReference type="PANTHER" id="PTHR33164">
    <property type="entry name" value="TRANSCRIPTIONAL REGULATOR, MARR FAMILY"/>
    <property type="match status" value="1"/>
</dbReference>
<dbReference type="InterPro" id="IPR036388">
    <property type="entry name" value="WH-like_DNA-bd_sf"/>
</dbReference>
<sequence>MEEFNRSLPMRLLRAREVYLKLFRPIFTTHEITEQQWRVLRALRDEGEQSGQTLSKKCIISGPSLSRIISLLNKKKYITRRIQPDDQRYMLIALSDEGRALCDRIAPLIDAKYRELKGIITESETDQLHGLLDKIIAHDE</sequence>
<dbReference type="GO" id="GO:0045892">
    <property type="term" value="P:negative regulation of DNA-templated transcription"/>
    <property type="evidence" value="ECO:0007669"/>
    <property type="project" value="InterPro"/>
</dbReference>
<keyword evidence="3" id="KW-1185">Reference proteome</keyword>
<dbReference type="InterPro" id="IPR039422">
    <property type="entry name" value="MarR/SlyA-like"/>
</dbReference>
<evidence type="ECO:0000313" key="3">
    <source>
        <dbReference type="Proteomes" id="UP000319148"/>
    </source>
</evidence>
<dbReference type="NCBIfam" id="TIGR02337">
    <property type="entry name" value="HpaR"/>
    <property type="match status" value="1"/>
</dbReference>
<dbReference type="Gene3D" id="1.10.10.10">
    <property type="entry name" value="Winged helix-like DNA-binding domain superfamily/Winged helix DNA-binding domain"/>
    <property type="match status" value="1"/>
</dbReference>
<dbReference type="PRINTS" id="PR00598">
    <property type="entry name" value="HTHMARR"/>
</dbReference>
<dbReference type="SMART" id="SM00347">
    <property type="entry name" value="HTH_MARR"/>
    <property type="match status" value="1"/>
</dbReference>
<comment type="caution">
    <text evidence="2">The sequence shown here is derived from an EMBL/GenBank/DDBJ whole genome shotgun (WGS) entry which is preliminary data.</text>
</comment>
<reference evidence="3" key="1">
    <citation type="submission" date="2019-06" db="EMBL/GenBank/DDBJ databases">
        <title>The complete genome of Emcibacter congregatus ZYLT.</title>
        <authorList>
            <person name="Zhao Z."/>
        </authorList>
    </citation>
    <scope>NUCLEOTIDE SEQUENCE [LARGE SCALE GENOMIC DNA]</scope>
    <source>
        <strain evidence="3">MCCC 1A06723</strain>
    </source>
</reference>
<dbReference type="EMBL" id="VFIY01000010">
    <property type="protein sequence ID" value="TPD59813.1"/>
    <property type="molecule type" value="Genomic_DNA"/>
</dbReference>
<dbReference type="RefSeq" id="WP_139940784.1">
    <property type="nucleotide sequence ID" value="NZ_JBHSYP010000006.1"/>
</dbReference>
<dbReference type="InterPro" id="IPR036390">
    <property type="entry name" value="WH_DNA-bd_sf"/>
</dbReference>
<name>A0A501PH71_9PROT</name>
<dbReference type="AlphaFoldDB" id="A0A501PH71"/>
<feature type="domain" description="HTH marR-type" evidence="1">
    <location>
        <begin position="1"/>
        <end position="137"/>
    </location>
</feature>
<dbReference type="Pfam" id="PF12802">
    <property type="entry name" value="MarR_2"/>
    <property type="match status" value="1"/>
</dbReference>